<organism evidence="2">
    <name type="scientific">Oikopleura dioica</name>
    <name type="common">Tunicate</name>
    <dbReference type="NCBI Taxonomy" id="34765"/>
    <lineage>
        <taxon>Eukaryota</taxon>
        <taxon>Metazoa</taxon>
        <taxon>Chordata</taxon>
        <taxon>Tunicata</taxon>
        <taxon>Appendicularia</taxon>
        <taxon>Copelata</taxon>
        <taxon>Oikopleuridae</taxon>
        <taxon>Oikopleura</taxon>
    </lineage>
</organism>
<keyword evidence="1" id="KW-0472">Membrane</keyword>
<dbReference type="AlphaFoldDB" id="E4YJC2"/>
<keyword evidence="1" id="KW-0812">Transmembrane</keyword>
<reference evidence="2" key="1">
    <citation type="journal article" date="2010" name="Science">
        <title>Plasticity of animal genome architecture unmasked by rapid evolution of a pelagic tunicate.</title>
        <authorList>
            <person name="Denoeud F."/>
            <person name="Henriet S."/>
            <person name="Mungpakdee S."/>
            <person name="Aury J.M."/>
            <person name="Da Silva C."/>
            <person name="Brinkmann H."/>
            <person name="Mikhaleva J."/>
            <person name="Olsen L.C."/>
            <person name="Jubin C."/>
            <person name="Canestro C."/>
            <person name="Bouquet J.M."/>
            <person name="Danks G."/>
            <person name="Poulain J."/>
            <person name="Campsteijn C."/>
            <person name="Adamski M."/>
            <person name="Cross I."/>
            <person name="Yadetie F."/>
            <person name="Muffato M."/>
            <person name="Louis A."/>
            <person name="Butcher S."/>
            <person name="Tsagkogeorga G."/>
            <person name="Konrad A."/>
            <person name="Singh S."/>
            <person name="Jensen M.F."/>
            <person name="Cong E.H."/>
            <person name="Eikeseth-Otteraa H."/>
            <person name="Noel B."/>
            <person name="Anthouard V."/>
            <person name="Porcel B.M."/>
            <person name="Kachouri-Lafond R."/>
            <person name="Nishino A."/>
            <person name="Ugolini M."/>
            <person name="Chourrout P."/>
            <person name="Nishida H."/>
            <person name="Aasland R."/>
            <person name="Huzurbazar S."/>
            <person name="Westhof E."/>
            <person name="Delsuc F."/>
            <person name="Lehrach H."/>
            <person name="Reinhardt R."/>
            <person name="Weissenbach J."/>
            <person name="Roy S.W."/>
            <person name="Artiguenave F."/>
            <person name="Postlethwait J.H."/>
            <person name="Manak J.R."/>
            <person name="Thompson E.M."/>
            <person name="Jaillon O."/>
            <person name="Du Pasquier L."/>
            <person name="Boudinot P."/>
            <person name="Liberles D.A."/>
            <person name="Volff J.N."/>
            <person name="Philippe H."/>
            <person name="Lenhard B."/>
            <person name="Roest Crollius H."/>
            <person name="Wincker P."/>
            <person name="Chourrout D."/>
        </authorList>
    </citation>
    <scope>NUCLEOTIDE SEQUENCE [LARGE SCALE GENOMIC DNA]</scope>
</reference>
<sequence length="228" mass="24452">MGSGNSVPVDNSWKQFQQMSQFFNQNNQNQRGFNVHMPVHLDKIVDLSRSYSVASEDELARMAKKDIVVPAVVSPADTGATAAQQEYSPMAPLRELELAMEPLATEIQEAVGGSGIGGPQAAAQVGGLDLEFDFSQKITLPTPITVNWTADATGIGAGVSLSGFLAGLGGGAAVVCLVLMIMWKCFSRRSPARSDCHYVHVGGVDVRQQAAQQRADIAALRPYEIHYF</sequence>
<proteinExistence type="predicted"/>
<gene>
    <name evidence="2" type="ORF">GSOID_T00027409001</name>
</gene>
<name>E4YJC2_OIKDI</name>
<feature type="transmembrane region" description="Helical" evidence="1">
    <location>
        <begin position="161"/>
        <end position="183"/>
    </location>
</feature>
<dbReference type="Proteomes" id="UP000011014">
    <property type="component" value="Unassembled WGS sequence"/>
</dbReference>
<evidence type="ECO:0000313" key="2">
    <source>
        <dbReference type="EMBL" id="CBY35583.1"/>
    </source>
</evidence>
<evidence type="ECO:0000256" key="1">
    <source>
        <dbReference type="SAM" id="Phobius"/>
    </source>
</evidence>
<keyword evidence="1" id="KW-1133">Transmembrane helix</keyword>
<protein>
    <submittedName>
        <fullName evidence="2">Uncharacterized protein</fullName>
    </submittedName>
</protein>
<accession>E4YJC2</accession>
<dbReference type="EMBL" id="FN654650">
    <property type="protein sequence ID" value="CBY35583.1"/>
    <property type="molecule type" value="Genomic_DNA"/>
</dbReference>